<dbReference type="Gene3D" id="4.10.1000.10">
    <property type="entry name" value="Zinc finger, CCCH-type"/>
    <property type="match status" value="1"/>
</dbReference>
<feature type="zinc finger region" description="C3H1-type" evidence="7">
    <location>
        <begin position="126"/>
        <end position="154"/>
    </location>
</feature>
<feature type="compositionally biased region" description="Low complexity" evidence="9">
    <location>
        <begin position="171"/>
        <end position="182"/>
    </location>
</feature>
<comment type="function">
    <text evidence="1 8">Involved in pre-mRNA splicing.</text>
</comment>
<evidence type="ECO:0000256" key="5">
    <source>
        <dbReference type="ARBA" id="ARBA00022771"/>
    </source>
</evidence>
<feature type="region of interest" description="Disordered" evidence="9">
    <location>
        <begin position="158"/>
        <end position="183"/>
    </location>
</feature>
<reference evidence="12 13" key="1">
    <citation type="journal article" date="2012" name="G3 (Bethesda)">
        <title>Pichia sorbitophila, an interspecies yeast hybrid reveals early steps of genome resolution following polyploidization.</title>
        <authorList>
            <person name="Leh Louis V."/>
            <person name="Despons L."/>
            <person name="Friedrich A."/>
            <person name="Martin T."/>
            <person name="Durrens P."/>
            <person name="Casaregola S."/>
            <person name="Neuveglise C."/>
            <person name="Fairhead C."/>
            <person name="Marck C."/>
            <person name="Cruz J.A."/>
            <person name="Straub M.L."/>
            <person name="Kugler V."/>
            <person name="Sacerdot C."/>
            <person name="Uzunov Z."/>
            <person name="Thierry A."/>
            <person name="Weiss S."/>
            <person name="Bleykasten C."/>
            <person name="De Montigny J."/>
            <person name="Jacques N."/>
            <person name="Jung P."/>
            <person name="Lemaire M."/>
            <person name="Mallet S."/>
            <person name="Morel G."/>
            <person name="Richard G.F."/>
            <person name="Sarkar A."/>
            <person name="Savel G."/>
            <person name="Schacherer J."/>
            <person name="Seret M.L."/>
            <person name="Talla E."/>
            <person name="Samson G."/>
            <person name="Jubin C."/>
            <person name="Poulain J."/>
            <person name="Vacherie B."/>
            <person name="Barbe V."/>
            <person name="Pelletier E."/>
            <person name="Sherman D.J."/>
            <person name="Westhof E."/>
            <person name="Weissenbach J."/>
            <person name="Baret P.V."/>
            <person name="Wincker P."/>
            <person name="Gaillardin C."/>
            <person name="Dujon B."/>
            <person name="Souciet J.L."/>
        </authorList>
    </citation>
    <scope>NUCLEOTIDE SEQUENCE [LARGE SCALE GENOMIC DNA]</scope>
    <source>
        <strain evidence="13">ATCC MYA-4447 / BCRC 22081 / CBS 7064 / NBRC 10061 / NRRL Y-12695</strain>
    </source>
</reference>
<evidence type="ECO:0000259" key="11">
    <source>
        <dbReference type="PROSITE" id="PS50103"/>
    </source>
</evidence>
<feature type="region of interest" description="Disordered" evidence="9">
    <location>
        <begin position="1"/>
        <end position="119"/>
    </location>
</feature>
<dbReference type="GO" id="GO:0006397">
    <property type="term" value="P:mRNA processing"/>
    <property type="evidence" value="ECO:0007669"/>
    <property type="project" value="UniProtKB-KW"/>
</dbReference>
<dbReference type="InterPro" id="IPR018957">
    <property type="entry name" value="Znf_C3HC4_RING-type"/>
</dbReference>
<evidence type="ECO:0000256" key="1">
    <source>
        <dbReference type="ARBA" id="ARBA00003777"/>
    </source>
</evidence>
<dbReference type="Gene3D" id="3.30.40.10">
    <property type="entry name" value="Zinc/RING finger domain, C3HC4 (zinc finger)"/>
    <property type="match status" value="1"/>
</dbReference>
<dbReference type="SMART" id="SM00184">
    <property type="entry name" value="RING"/>
    <property type="match status" value="1"/>
</dbReference>
<dbReference type="GO" id="GO:0005684">
    <property type="term" value="C:U2-type spliceosomal complex"/>
    <property type="evidence" value="ECO:0007669"/>
    <property type="project" value="TreeGrafter"/>
</dbReference>
<dbReference type="SUPFAM" id="SSF57850">
    <property type="entry name" value="RING/U-box"/>
    <property type="match status" value="1"/>
</dbReference>
<feature type="compositionally biased region" description="Basic and acidic residues" evidence="9">
    <location>
        <begin position="158"/>
        <end position="170"/>
    </location>
</feature>
<dbReference type="SMART" id="SM00356">
    <property type="entry name" value="ZnF_C3H1"/>
    <property type="match status" value="1"/>
</dbReference>
<dbReference type="GO" id="GO:0008270">
    <property type="term" value="F:zinc ion binding"/>
    <property type="evidence" value="ECO:0007669"/>
    <property type="project" value="UniProtKB-KW"/>
</dbReference>
<dbReference type="GO" id="GO:0003677">
    <property type="term" value="F:DNA binding"/>
    <property type="evidence" value="ECO:0007669"/>
    <property type="project" value="UniProtKB-UniRule"/>
</dbReference>
<keyword evidence="8" id="KW-0507">mRNA processing</keyword>
<comment type="subunit">
    <text evidence="8">Associated with the spliceosome.</text>
</comment>
<evidence type="ECO:0000313" key="12">
    <source>
        <dbReference type="EMBL" id="CCE78221.1"/>
    </source>
</evidence>
<keyword evidence="8" id="KW-0539">Nucleus</keyword>
<dbReference type="InterPro" id="IPR001841">
    <property type="entry name" value="Znf_RING"/>
</dbReference>
<name>G8YRN4_PICSO</name>
<feature type="compositionally biased region" description="Polar residues" evidence="9">
    <location>
        <begin position="54"/>
        <end position="68"/>
    </location>
</feature>
<dbReference type="CDD" id="cd16539">
    <property type="entry name" value="RING-HC_RNF113A_B"/>
    <property type="match status" value="1"/>
</dbReference>
<dbReference type="Proteomes" id="UP000005222">
    <property type="component" value="Chromosome C"/>
</dbReference>
<dbReference type="PANTHER" id="PTHR12930:SF0">
    <property type="entry name" value="RING FINGER PROTEIN 113B"/>
    <property type="match status" value="1"/>
</dbReference>
<dbReference type="InterPro" id="IPR036855">
    <property type="entry name" value="Znf_CCCH_sf"/>
</dbReference>
<dbReference type="AlphaFoldDB" id="G8YRN4"/>
<evidence type="ECO:0000256" key="6">
    <source>
        <dbReference type="ARBA" id="ARBA00022833"/>
    </source>
</evidence>
<dbReference type="InterPro" id="IPR013083">
    <property type="entry name" value="Znf_RING/FYVE/PHD"/>
</dbReference>
<dbReference type="Pfam" id="PF00642">
    <property type="entry name" value="zf-CCCH"/>
    <property type="match status" value="1"/>
</dbReference>
<keyword evidence="6 7" id="KW-0862">Zinc</keyword>
<proteinExistence type="inferred from homology"/>
<evidence type="ECO:0000256" key="9">
    <source>
        <dbReference type="SAM" id="MobiDB-lite"/>
    </source>
</evidence>
<dbReference type="SUPFAM" id="SSF90229">
    <property type="entry name" value="CCCH zinc finger"/>
    <property type="match status" value="1"/>
</dbReference>
<keyword evidence="8" id="KW-0747">Spliceosome</keyword>
<organism evidence="12 13">
    <name type="scientific">Pichia sorbitophila (strain ATCC MYA-4447 / BCRC 22081 / CBS 7064 / NBRC 10061 / NRRL Y-12695)</name>
    <name type="common">Hybrid yeast</name>
    <dbReference type="NCBI Taxonomy" id="559304"/>
    <lineage>
        <taxon>Eukaryota</taxon>
        <taxon>Fungi</taxon>
        <taxon>Dikarya</taxon>
        <taxon>Ascomycota</taxon>
        <taxon>Saccharomycotina</taxon>
        <taxon>Pichiomycetes</taxon>
        <taxon>Debaryomycetaceae</taxon>
        <taxon>Millerozyma</taxon>
    </lineage>
</organism>
<evidence type="ECO:0000256" key="2">
    <source>
        <dbReference type="ARBA" id="ARBA00009161"/>
    </source>
</evidence>
<dbReference type="PANTHER" id="PTHR12930">
    <property type="entry name" value="ZINC FINGER PROTEIN 183"/>
    <property type="match status" value="1"/>
</dbReference>
<evidence type="ECO:0000256" key="7">
    <source>
        <dbReference type="PROSITE-ProRule" id="PRU00723"/>
    </source>
</evidence>
<dbReference type="eggNOG" id="KOG1813">
    <property type="taxonomic scope" value="Eukaryota"/>
</dbReference>
<dbReference type="FunCoup" id="G8YRN4">
    <property type="interactions" value="520"/>
</dbReference>
<keyword evidence="13" id="KW-1185">Reference proteome</keyword>
<evidence type="ECO:0000256" key="3">
    <source>
        <dbReference type="ARBA" id="ARBA00020647"/>
    </source>
</evidence>
<dbReference type="STRING" id="559304.G8YRN4"/>
<keyword evidence="5 7" id="KW-0863">Zinc-finger</keyword>
<dbReference type="EMBL" id="FO082057">
    <property type="protein sequence ID" value="CCE78221.1"/>
    <property type="molecule type" value="Genomic_DNA"/>
</dbReference>
<comment type="similarity">
    <text evidence="2 8">Belongs to the CWC24 family.</text>
</comment>
<evidence type="ECO:0000313" key="13">
    <source>
        <dbReference type="Proteomes" id="UP000005222"/>
    </source>
</evidence>
<comment type="subcellular location">
    <subcellularLocation>
        <location evidence="8">Nucleus</location>
    </subcellularLocation>
</comment>
<keyword evidence="8" id="KW-0508">mRNA splicing</keyword>
<protein>
    <recommendedName>
        <fullName evidence="3 8">Pre-mRNA-splicing factor CWC24</fullName>
    </recommendedName>
</protein>
<dbReference type="OrthoDB" id="25761at2759"/>
<dbReference type="InParanoid" id="G8YRN4"/>
<gene>
    <name evidence="12" type="primary">Piso0_000838</name>
    <name evidence="12" type="ORF">GNLVRS01_PISO0C05128g</name>
</gene>
<dbReference type="InterPro" id="IPR000571">
    <property type="entry name" value="Znf_CCCH"/>
</dbReference>
<feature type="compositionally biased region" description="Basic and acidic residues" evidence="9">
    <location>
        <begin position="74"/>
        <end position="85"/>
    </location>
</feature>
<dbReference type="PROSITE" id="PS50089">
    <property type="entry name" value="ZF_RING_2"/>
    <property type="match status" value="1"/>
</dbReference>
<dbReference type="HOGENOM" id="CLU_050460_3_0_1"/>
<keyword evidence="8" id="KW-0238">DNA-binding</keyword>
<keyword evidence="4 7" id="KW-0479">Metal-binding</keyword>
<dbReference type="Pfam" id="PF00097">
    <property type="entry name" value="zf-C3HC4"/>
    <property type="match status" value="1"/>
</dbReference>
<feature type="domain" description="C3H1-type" evidence="11">
    <location>
        <begin position="126"/>
        <end position="154"/>
    </location>
</feature>
<evidence type="ECO:0000256" key="8">
    <source>
        <dbReference type="RuleBase" id="RU367110"/>
    </source>
</evidence>
<evidence type="ECO:0000259" key="10">
    <source>
        <dbReference type="PROSITE" id="PS50089"/>
    </source>
</evidence>
<feature type="domain" description="RING-type" evidence="10">
    <location>
        <begin position="192"/>
        <end position="230"/>
    </location>
</feature>
<dbReference type="GO" id="GO:0034247">
    <property type="term" value="P:snoRNA splicing"/>
    <property type="evidence" value="ECO:0007669"/>
    <property type="project" value="TreeGrafter"/>
</dbReference>
<sequence>MFKKRVVKRPEQTSSARTKRHLDEEDSSPGADLEETSRGKTESLRGGGSKSDGHSSAQTKPESTSAVSGVSKKQKTDACRDEVDSKGSGQDSGEESGEEKHPEGQRPPSGPDKPQPKNVRATTVTDFQPDICKDFWQTGYCGYGDTCKFLHVRDESRQRKPVEKEWEQVKTTDSNSDTATAAQQDQPVPHKCLICRRDYSHPVRTECDHYFCQSCFLARCKKKSTSCMLCGKDTGGVCVPVAPSELQRLIT</sequence>
<dbReference type="InterPro" id="IPR039971">
    <property type="entry name" value="CWC24-like"/>
</dbReference>
<dbReference type="PROSITE" id="PS50103">
    <property type="entry name" value="ZF_C3H1"/>
    <property type="match status" value="1"/>
</dbReference>
<evidence type="ECO:0000256" key="4">
    <source>
        <dbReference type="ARBA" id="ARBA00022723"/>
    </source>
</evidence>
<accession>G8YRN4</accession>